<dbReference type="Gene3D" id="3.30.1180.10">
    <property type="match status" value="1"/>
</dbReference>
<protein>
    <submittedName>
        <fullName evidence="2">DegV family protein</fullName>
    </submittedName>
</protein>
<reference evidence="2 3" key="1">
    <citation type="submission" date="2023-10" db="EMBL/GenBank/DDBJ databases">
        <title>Niallia locisalis sp.nov. isolated from a salt pond sample.</title>
        <authorList>
            <person name="Li X.-J."/>
            <person name="Dong L."/>
        </authorList>
    </citation>
    <scope>NUCLEOTIDE SEQUENCE [LARGE SCALE GENOMIC DNA]</scope>
    <source>
        <strain evidence="2 3">DSM 29761</strain>
    </source>
</reference>
<gene>
    <name evidence="2" type="ORF">R4Z09_11300</name>
</gene>
<dbReference type="NCBIfam" id="TIGR00762">
    <property type="entry name" value="DegV"/>
    <property type="match status" value="1"/>
</dbReference>
<dbReference type="InterPro" id="IPR043168">
    <property type="entry name" value="DegV_C"/>
</dbReference>
<dbReference type="Pfam" id="PF02645">
    <property type="entry name" value="DegV"/>
    <property type="match status" value="1"/>
</dbReference>
<evidence type="ECO:0000313" key="3">
    <source>
        <dbReference type="Proteomes" id="UP001357223"/>
    </source>
</evidence>
<proteinExistence type="predicted"/>
<name>A0ABZ2CNG3_9BACI</name>
<dbReference type="PROSITE" id="PS51482">
    <property type="entry name" value="DEGV"/>
    <property type="match status" value="1"/>
</dbReference>
<organism evidence="2 3">
    <name type="scientific">Niallia oryzisoli</name>
    <dbReference type="NCBI Taxonomy" id="1737571"/>
    <lineage>
        <taxon>Bacteria</taxon>
        <taxon>Bacillati</taxon>
        <taxon>Bacillota</taxon>
        <taxon>Bacilli</taxon>
        <taxon>Bacillales</taxon>
        <taxon>Bacillaceae</taxon>
        <taxon>Niallia</taxon>
    </lineage>
</organism>
<dbReference type="InterPro" id="IPR050270">
    <property type="entry name" value="DegV_domain_contain"/>
</dbReference>
<dbReference type="Gene3D" id="3.40.50.10170">
    <property type="match status" value="1"/>
</dbReference>
<dbReference type="EMBL" id="CP137640">
    <property type="protein sequence ID" value="WVX83527.1"/>
    <property type="molecule type" value="Genomic_DNA"/>
</dbReference>
<dbReference type="Proteomes" id="UP001357223">
    <property type="component" value="Chromosome"/>
</dbReference>
<evidence type="ECO:0000256" key="1">
    <source>
        <dbReference type="ARBA" id="ARBA00023121"/>
    </source>
</evidence>
<dbReference type="InterPro" id="IPR003797">
    <property type="entry name" value="DegV"/>
</dbReference>
<evidence type="ECO:0000313" key="2">
    <source>
        <dbReference type="EMBL" id="WVX83527.1"/>
    </source>
</evidence>
<accession>A0ABZ2CNG3</accession>
<dbReference type="PANTHER" id="PTHR33434">
    <property type="entry name" value="DEGV DOMAIN-CONTAINING PROTEIN DR_1986-RELATED"/>
    <property type="match status" value="1"/>
</dbReference>
<dbReference type="RefSeq" id="WP_338452411.1">
    <property type="nucleotide sequence ID" value="NZ_CP137640.1"/>
</dbReference>
<dbReference type="SUPFAM" id="SSF82549">
    <property type="entry name" value="DAK1/DegV-like"/>
    <property type="match status" value="1"/>
</dbReference>
<keyword evidence="1" id="KW-0446">Lipid-binding</keyword>
<dbReference type="PANTHER" id="PTHR33434:SF2">
    <property type="entry name" value="FATTY ACID-BINDING PROTEIN TM_1468"/>
    <property type="match status" value="1"/>
</dbReference>
<keyword evidence="3" id="KW-1185">Reference proteome</keyword>
<sequence>MKKIAWITDSTCYIEPEYAKQNDIFIVPIGITFENETYKDGIDITEDELYQRLATSRSLPKTSQPVIGELATLFEELKKEYDLAIAVHLSTELSGTANATKQAADIADFPLELVDSRLISLPVAHLIQKGQEMIREGFSPEDTASKLRTMYRSNKLYVMIGSMDQLHKSGRVSAIQMMMGSLLQIKPILTFEEGKLIPYDKVRSQKKALAYMVARLKEDLEQGLNIKTVYILEGSAKQEALSIQEQVRSLSSEIEIVIGPLGSAIGVHAGSGTIALTWFRED</sequence>